<dbReference type="PANTHER" id="PTHR43198:SF5">
    <property type="entry name" value="BIFUNCTIONAL TENA-E PROTEIN"/>
    <property type="match status" value="1"/>
</dbReference>
<organism evidence="4 5">
    <name type="scientific">Spirulina subsalsa FACHB-351</name>
    <dbReference type="NCBI Taxonomy" id="234711"/>
    <lineage>
        <taxon>Bacteria</taxon>
        <taxon>Bacillati</taxon>
        <taxon>Cyanobacteriota</taxon>
        <taxon>Cyanophyceae</taxon>
        <taxon>Spirulinales</taxon>
        <taxon>Spirulinaceae</taxon>
        <taxon>Spirulina</taxon>
    </lineage>
</organism>
<dbReference type="EC" id="3.5.99.2" evidence="2"/>
<name>A0ABT3L4N0_9CYAN</name>
<comment type="similarity">
    <text evidence="2">Belongs to the TenA family.</text>
</comment>
<evidence type="ECO:0000313" key="5">
    <source>
        <dbReference type="Proteomes" id="UP001526426"/>
    </source>
</evidence>
<evidence type="ECO:0000256" key="2">
    <source>
        <dbReference type="PIRNR" id="PIRNR003170"/>
    </source>
</evidence>
<comment type="function">
    <text evidence="2">Catalyzes an amino-pyrimidine hydrolysis reaction at the C5' of the pyrimidine moiety of thiamine compounds, a reaction that is part of a thiamine salvage pathway. Thus, catalyzes the conversion of 4-amino-5-aminomethyl-2-methylpyrimidine to 4-amino-5-hydroxymethyl-2-methylpyrimidine (HMP).</text>
</comment>
<keyword evidence="2" id="KW-0378">Hydrolase</keyword>
<comment type="pathway">
    <text evidence="1 2">Cofactor biosynthesis; thiamine diphosphate biosynthesis.</text>
</comment>
<keyword evidence="5" id="KW-1185">Reference proteome</keyword>
<evidence type="ECO:0000259" key="3">
    <source>
        <dbReference type="Pfam" id="PF03070"/>
    </source>
</evidence>
<dbReference type="Gene3D" id="1.20.910.10">
    <property type="entry name" value="Heme oxygenase-like"/>
    <property type="match status" value="1"/>
</dbReference>
<feature type="domain" description="Thiaminase-2/PQQC" evidence="3">
    <location>
        <begin position="9"/>
        <end position="203"/>
    </location>
</feature>
<reference evidence="4 5" key="1">
    <citation type="submission" date="2021-08" db="EMBL/GenBank/DDBJ databases">
        <title>Draft genome sequence of Spirulina subsalsa with high tolerance to salinity and hype-accumulation of phycocyanin.</title>
        <authorList>
            <person name="Pei H."/>
            <person name="Jiang L."/>
        </authorList>
    </citation>
    <scope>NUCLEOTIDE SEQUENCE [LARGE SCALE GENOMIC DNA]</scope>
    <source>
        <strain evidence="4 5">FACHB-351</strain>
    </source>
</reference>
<dbReference type="SUPFAM" id="SSF48613">
    <property type="entry name" value="Heme oxygenase-like"/>
    <property type="match status" value="1"/>
</dbReference>
<protein>
    <recommendedName>
        <fullName evidence="2">Aminopyrimidine aminohydrolase</fullName>
        <ecNumber evidence="2">3.5.99.2</ecNumber>
    </recommendedName>
</protein>
<comment type="catalytic activity">
    <reaction evidence="2">
        <text>4-amino-5-aminomethyl-2-methylpyrimidine + H2O = 4-amino-5-hydroxymethyl-2-methylpyrimidine + NH4(+)</text>
        <dbReference type="Rhea" id="RHEA:31799"/>
        <dbReference type="ChEBI" id="CHEBI:15377"/>
        <dbReference type="ChEBI" id="CHEBI:16892"/>
        <dbReference type="ChEBI" id="CHEBI:28938"/>
        <dbReference type="ChEBI" id="CHEBI:63416"/>
        <dbReference type="EC" id="3.5.99.2"/>
    </reaction>
</comment>
<keyword evidence="2" id="KW-0784">Thiamine biosynthesis</keyword>
<evidence type="ECO:0000256" key="1">
    <source>
        <dbReference type="ARBA" id="ARBA00004948"/>
    </source>
</evidence>
<dbReference type="PANTHER" id="PTHR43198">
    <property type="entry name" value="BIFUNCTIONAL TH2 PROTEIN"/>
    <property type="match status" value="1"/>
</dbReference>
<comment type="catalytic activity">
    <reaction evidence="2">
        <text>thiamine + H2O = 5-(2-hydroxyethyl)-4-methylthiazole + 4-amino-5-hydroxymethyl-2-methylpyrimidine + H(+)</text>
        <dbReference type="Rhea" id="RHEA:17509"/>
        <dbReference type="ChEBI" id="CHEBI:15377"/>
        <dbReference type="ChEBI" id="CHEBI:15378"/>
        <dbReference type="ChEBI" id="CHEBI:16892"/>
        <dbReference type="ChEBI" id="CHEBI:17957"/>
        <dbReference type="ChEBI" id="CHEBI:18385"/>
        <dbReference type="EC" id="3.5.99.2"/>
    </reaction>
</comment>
<dbReference type="InterPro" id="IPR026285">
    <property type="entry name" value="TenA_E"/>
</dbReference>
<dbReference type="EMBL" id="JAIHOM010000037">
    <property type="protein sequence ID" value="MCW6036457.1"/>
    <property type="molecule type" value="Genomic_DNA"/>
</dbReference>
<sequence>MLTCQKLLNKHTELWQKATIHPFLGQCKLGTIQPIQFNTWLVQDYLFVVEFTRLVARILNAAPVQHFDSILGGLNALKDELNWFRDKAAERNLDLSTIKQSTCQEYCNFLLEITEMSYPVQAVGLWAIELAYNQGWQLPGPMPEPYAEFANRWGNVAFTEYVRILEKQADSALETASETVEQQAESVFIQIAQLENSFWQMAFTGGQ</sequence>
<dbReference type="Proteomes" id="UP001526426">
    <property type="component" value="Unassembled WGS sequence"/>
</dbReference>
<gene>
    <name evidence="4" type="ORF">K4A83_09265</name>
</gene>
<dbReference type="InterPro" id="IPR050967">
    <property type="entry name" value="Thiamine_Salvage_TenA"/>
</dbReference>
<accession>A0ABT3L4N0</accession>
<dbReference type="InterPro" id="IPR004305">
    <property type="entry name" value="Thiaminase-2/PQQC"/>
</dbReference>
<dbReference type="InterPro" id="IPR016084">
    <property type="entry name" value="Haem_Oase-like_multi-hlx"/>
</dbReference>
<comment type="caution">
    <text evidence="4">The sequence shown here is derived from an EMBL/GenBank/DDBJ whole genome shotgun (WGS) entry which is preliminary data.</text>
</comment>
<evidence type="ECO:0000313" key="4">
    <source>
        <dbReference type="EMBL" id="MCW6036457.1"/>
    </source>
</evidence>
<proteinExistence type="inferred from homology"/>
<dbReference type="Pfam" id="PF03070">
    <property type="entry name" value="TENA_THI-4"/>
    <property type="match status" value="1"/>
</dbReference>
<dbReference type="PIRSF" id="PIRSF003170">
    <property type="entry name" value="Pet18p"/>
    <property type="match status" value="1"/>
</dbReference>
<dbReference type="CDD" id="cd19357">
    <property type="entry name" value="TenA_E_At3g16990-like"/>
    <property type="match status" value="1"/>
</dbReference>